<comment type="caution">
    <text evidence="2">The sequence shown here is derived from an EMBL/GenBank/DDBJ whole genome shotgun (WGS) entry which is preliminary data.</text>
</comment>
<name>W7ILQ1_9PSEU</name>
<keyword evidence="3" id="KW-1185">Reference proteome</keyword>
<sequence length="53" mass="5767">MRTRATERAGEKPAAHAPREWKSPQRAGPRRRSKAGPRPPPATPGHSPVSKTC</sequence>
<gene>
    <name evidence="2" type="ORF">UO65_2884</name>
</gene>
<feature type="compositionally biased region" description="Basic and acidic residues" evidence="1">
    <location>
        <begin position="1"/>
        <end position="23"/>
    </location>
</feature>
<proteinExistence type="predicted"/>
<dbReference type="STRING" id="909613.UO65_2884"/>
<evidence type="ECO:0000256" key="1">
    <source>
        <dbReference type="SAM" id="MobiDB-lite"/>
    </source>
</evidence>
<accession>W7ILQ1</accession>
<reference evidence="2 3" key="1">
    <citation type="journal article" date="2014" name="Genome Announc.">
        <title>Draft Genome Sequence of the Antitrypanosomally Active Sponge-Associated Bacterium Actinokineospora sp. Strain EG49.</title>
        <authorList>
            <person name="Harjes J."/>
            <person name="Ryu T."/>
            <person name="Abdelmohsen U.R."/>
            <person name="Moitinho-Silva L."/>
            <person name="Horn H."/>
            <person name="Ravasi T."/>
            <person name="Hentschel U."/>
        </authorList>
    </citation>
    <scope>NUCLEOTIDE SEQUENCE [LARGE SCALE GENOMIC DNA]</scope>
    <source>
        <strain evidence="2 3">EG49</strain>
    </source>
</reference>
<organism evidence="2 3">
    <name type="scientific">Actinokineospora spheciospongiae</name>
    <dbReference type="NCBI Taxonomy" id="909613"/>
    <lineage>
        <taxon>Bacteria</taxon>
        <taxon>Bacillati</taxon>
        <taxon>Actinomycetota</taxon>
        <taxon>Actinomycetes</taxon>
        <taxon>Pseudonocardiales</taxon>
        <taxon>Pseudonocardiaceae</taxon>
        <taxon>Actinokineospora</taxon>
    </lineage>
</organism>
<dbReference type="Proteomes" id="UP000019277">
    <property type="component" value="Unassembled WGS sequence"/>
</dbReference>
<dbReference type="AlphaFoldDB" id="W7ILQ1"/>
<evidence type="ECO:0000313" key="3">
    <source>
        <dbReference type="Proteomes" id="UP000019277"/>
    </source>
</evidence>
<feature type="region of interest" description="Disordered" evidence="1">
    <location>
        <begin position="1"/>
        <end position="53"/>
    </location>
</feature>
<protein>
    <submittedName>
        <fullName evidence="2">Uncharacterized protein</fullName>
    </submittedName>
</protein>
<evidence type="ECO:0000313" key="2">
    <source>
        <dbReference type="EMBL" id="EWC61825.1"/>
    </source>
</evidence>
<dbReference type="EMBL" id="AYXG01000101">
    <property type="protein sequence ID" value="EWC61825.1"/>
    <property type="molecule type" value="Genomic_DNA"/>
</dbReference>